<gene>
    <name evidence="3" type="ORF">FUT82_07445</name>
    <name evidence="2" type="ORF">TPHV1_40133</name>
</gene>
<reference evidence="4" key="1">
    <citation type="submission" date="2015-01" db="EMBL/GenBank/DDBJ databases">
        <authorList>
            <person name="Manzoor Shahid"/>
            <person name="Zubair Saima"/>
        </authorList>
    </citation>
    <scope>NUCLEOTIDE SEQUENCE [LARGE SCALE GENOMIC DNA]</scope>
    <source>
        <strain evidence="4">V1</strain>
    </source>
</reference>
<dbReference type="InterPro" id="IPR029052">
    <property type="entry name" value="Metallo-depent_PP-like"/>
</dbReference>
<protein>
    <submittedName>
        <fullName evidence="3">Metallophosphoesterase</fullName>
    </submittedName>
</protein>
<keyword evidence="4" id="KW-1185">Reference proteome</keyword>
<evidence type="ECO:0000313" key="5">
    <source>
        <dbReference type="Proteomes" id="UP000323594"/>
    </source>
</evidence>
<dbReference type="AlphaFoldDB" id="A0A0B7H072"/>
<dbReference type="EMBL" id="CDNC01000034">
    <property type="protein sequence ID" value="CEM62630.1"/>
    <property type="molecule type" value="Genomic_DNA"/>
</dbReference>
<dbReference type="InterPro" id="IPR004843">
    <property type="entry name" value="Calcineurin-like_PHP"/>
</dbReference>
<proteinExistence type="predicted"/>
<evidence type="ECO:0000313" key="4">
    <source>
        <dbReference type="Proteomes" id="UP000042527"/>
    </source>
</evidence>
<dbReference type="RefSeq" id="WP_024753438.1">
    <property type="nucleotide sequence ID" value="NZ_CDNC01000034.1"/>
</dbReference>
<evidence type="ECO:0000259" key="1">
    <source>
        <dbReference type="Pfam" id="PF00149"/>
    </source>
</evidence>
<dbReference type="SUPFAM" id="SSF56300">
    <property type="entry name" value="Metallo-dependent phosphatases"/>
    <property type="match status" value="1"/>
</dbReference>
<dbReference type="PANTHER" id="PTHR12905">
    <property type="entry name" value="METALLOPHOSPHOESTERASE"/>
    <property type="match status" value="1"/>
</dbReference>
<feature type="domain" description="Calcineurin-like phosphoesterase" evidence="1">
    <location>
        <begin position="22"/>
        <end position="192"/>
    </location>
</feature>
<sequence length="223" mass="26359">MKILCVSDEIDALVYNHNIRGRYADIDLIISAGDLPMEYLEFIVSSLNKPLLFVFGNHNLNEFPYYHGTSSHQLMYINKRENLDFGFGSTYIGFKIKRESELIIMGVSGSMRYNNGLCQYTEAQMFRKILRLIPRLFINKIRYGRYLDILVTHAPPLGIHDKEDLCHKGFKCFLWFMRKFKPRFLLHGHIHLYDLQEKRVTKYHETTVINVYSQYILDTEEES</sequence>
<dbReference type="PANTHER" id="PTHR12905:SF0">
    <property type="entry name" value="CALCINEURIN-LIKE PHOSPHOESTERASE DOMAIN-CONTAINING PROTEIN"/>
    <property type="match status" value="1"/>
</dbReference>
<accession>A0A0B7H072</accession>
<dbReference type="GO" id="GO:0016787">
    <property type="term" value="F:hydrolase activity"/>
    <property type="evidence" value="ECO:0007669"/>
    <property type="project" value="InterPro"/>
</dbReference>
<dbReference type="InterPro" id="IPR051693">
    <property type="entry name" value="UPF0046_metallophosphoest"/>
</dbReference>
<reference evidence="2" key="2">
    <citation type="submission" date="2015-01" db="EMBL/GenBank/DDBJ databases">
        <authorList>
            <person name="Xiang T."/>
            <person name="Song Y."/>
            <person name="Huang L."/>
            <person name="Wang B."/>
            <person name="Wu P."/>
        </authorList>
    </citation>
    <scope>NUCLEOTIDE SEQUENCE [LARGE SCALE GENOMIC DNA]</scope>
    <source>
        <strain evidence="2">V1</strain>
    </source>
</reference>
<dbReference type="Pfam" id="PF00149">
    <property type="entry name" value="Metallophos"/>
    <property type="match status" value="1"/>
</dbReference>
<name>A0A0B7H072_TREPH</name>
<dbReference type="Proteomes" id="UP000323594">
    <property type="component" value="Chromosome"/>
</dbReference>
<evidence type="ECO:0000313" key="3">
    <source>
        <dbReference type="EMBL" id="QEJ97843.1"/>
    </source>
</evidence>
<dbReference type="Proteomes" id="UP000042527">
    <property type="component" value="Unassembled WGS sequence"/>
</dbReference>
<dbReference type="GeneID" id="57752917"/>
<organism evidence="2 4">
    <name type="scientific">Treponema phagedenis</name>
    <dbReference type="NCBI Taxonomy" id="162"/>
    <lineage>
        <taxon>Bacteria</taxon>
        <taxon>Pseudomonadati</taxon>
        <taxon>Spirochaetota</taxon>
        <taxon>Spirochaetia</taxon>
        <taxon>Spirochaetales</taxon>
        <taxon>Treponemataceae</taxon>
        <taxon>Treponema</taxon>
    </lineage>
</organism>
<dbReference type="EMBL" id="CP042817">
    <property type="protein sequence ID" value="QEJ97843.1"/>
    <property type="molecule type" value="Genomic_DNA"/>
</dbReference>
<evidence type="ECO:0000313" key="2">
    <source>
        <dbReference type="EMBL" id="CEM62630.1"/>
    </source>
</evidence>
<dbReference type="Gene3D" id="3.60.21.10">
    <property type="match status" value="1"/>
</dbReference>
<reference evidence="3 5" key="3">
    <citation type="submission" date="2019-08" db="EMBL/GenBank/DDBJ databases">
        <authorList>
            <person name="Kuhnert P."/>
        </authorList>
    </citation>
    <scope>NUCLEOTIDE SEQUENCE [LARGE SCALE GENOMIC DNA]</scope>
    <source>
        <strain evidence="3 5">B36.5</strain>
    </source>
</reference>
<dbReference type="OrthoDB" id="9783591at2"/>